<protein>
    <submittedName>
        <fullName evidence="2">LMBR1 isoform 6</fullName>
    </submittedName>
</protein>
<keyword evidence="1" id="KW-1133">Transmembrane helix</keyword>
<evidence type="ECO:0000256" key="1">
    <source>
        <dbReference type="SAM" id="Phobius"/>
    </source>
</evidence>
<evidence type="ECO:0000313" key="2">
    <source>
        <dbReference type="EMBL" id="PNI36001.1"/>
    </source>
</evidence>
<accession>A0A2J8KLW5</accession>
<feature type="non-terminal residue" evidence="2">
    <location>
        <position position="1"/>
    </location>
</feature>
<proteinExistence type="predicted"/>
<keyword evidence="1" id="KW-0472">Membrane</keyword>
<keyword evidence="1" id="KW-0812">Transmembrane</keyword>
<dbReference type="AlphaFoldDB" id="A0A2J8KLW5"/>
<name>A0A2J8KLW5_PANTR</name>
<reference evidence="2 3" key="1">
    <citation type="submission" date="2017-12" db="EMBL/GenBank/DDBJ databases">
        <title>High-resolution comparative analysis of great ape genomes.</title>
        <authorList>
            <person name="Pollen A."/>
            <person name="Hastie A."/>
            <person name="Hormozdiari F."/>
            <person name="Dougherty M."/>
            <person name="Liu R."/>
            <person name="Chaisson M."/>
            <person name="Hoppe E."/>
            <person name="Hill C."/>
            <person name="Pang A."/>
            <person name="Hillier L."/>
            <person name="Baker C."/>
            <person name="Armstrong J."/>
            <person name="Shendure J."/>
            <person name="Paten B."/>
            <person name="Wilson R."/>
            <person name="Chao H."/>
            <person name="Schneider V."/>
            <person name="Ventura M."/>
            <person name="Kronenberg Z."/>
            <person name="Murali S."/>
            <person name="Gordon D."/>
            <person name="Cantsilieris S."/>
            <person name="Munson K."/>
            <person name="Nelson B."/>
            <person name="Raja A."/>
            <person name="Underwood J."/>
            <person name="Diekhans M."/>
            <person name="Fiddes I."/>
            <person name="Haussler D."/>
            <person name="Eichler E."/>
        </authorList>
    </citation>
    <scope>NUCLEOTIDE SEQUENCE [LARGE SCALE GENOMIC DNA]</scope>
    <source>
        <strain evidence="2">Yerkes chimp pedigree #C0471</strain>
    </source>
</reference>
<dbReference type="SMR" id="A0A2J8KLW5"/>
<dbReference type="PANTHER" id="PTHR12625:SF1">
    <property type="entry name" value="LIMB REGION 1 PROTEIN HOMOLOG"/>
    <property type="match status" value="1"/>
</dbReference>
<comment type="caution">
    <text evidence="2">The sequence shown here is derived from an EMBL/GenBank/DDBJ whole genome shotgun (WGS) entry which is preliminary data.</text>
</comment>
<dbReference type="PANTHER" id="PTHR12625">
    <property type="entry name" value="LIPOCALIN-1 INTERACTING MEMBRANE RECEPTOR LIMR"/>
    <property type="match status" value="1"/>
</dbReference>
<evidence type="ECO:0000313" key="3">
    <source>
        <dbReference type="Proteomes" id="UP000236370"/>
    </source>
</evidence>
<sequence length="45" mass="5102">GLWNLASLFSNLCLFVLMPFAFFFLESEGFAGLKKEGKMSRQNLV</sequence>
<feature type="transmembrane region" description="Helical" evidence="1">
    <location>
        <begin position="6"/>
        <end position="25"/>
    </location>
</feature>
<dbReference type="InterPro" id="IPR008075">
    <property type="entry name" value="LIMR"/>
</dbReference>
<dbReference type="EMBL" id="NBAG03000352">
    <property type="protein sequence ID" value="PNI36001.1"/>
    <property type="molecule type" value="Genomic_DNA"/>
</dbReference>
<dbReference type="Proteomes" id="UP000236370">
    <property type="component" value="Unassembled WGS sequence"/>
</dbReference>
<organism evidence="2 3">
    <name type="scientific">Pan troglodytes</name>
    <name type="common">Chimpanzee</name>
    <dbReference type="NCBI Taxonomy" id="9598"/>
    <lineage>
        <taxon>Eukaryota</taxon>
        <taxon>Metazoa</taxon>
        <taxon>Chordata</taxon>
        <taxon>Craniata</taxon>
        <taxon>Vertebrata</taxon>
        <taxon>Euteleostomi</taxon>
        <taxon>Mammalia</taxon>
        <taxon>Eutheria</taxon>
        <taxon>Euarchontoglires</taxon>
        <taxon>Primates</taxon>
        <taxon>Haplorrhini</taxon>
        <taxon>Catarrhini</taxon>
        <taxon>Hominidae</taxon>
        <taxon>Pan</taxon>
    </lineage>
</organism>
<gene>
    <name evidence="2" type="ORF">CK820_G0037492</name>
</gene>